<evidence type="ECO:0000256" key="4">
    <source>
        <dbReference type="ARBA" id="ARBA00023180"/>
    </source>
</evidence>
<evidence type="ECO:0000259" key="9">
    <source>
        <dbReference type="PROSITE" id="PS50835"/>
    </source>
</evidence>
<feature type="compositionally biased region" description="Basic and acidic residues" evidence="6">
    <location>
        <begin position="399"/>
        <end position="412"/>
    </location>
</feature>
<evidence type="ECO:0000256" key="8">
    <source>
        <dbReference type="SAM" id="SignalP"/>
    </source>
</evidence>
<dbReference type="InterPro" id="IPR007110">
    <property type="entry name" value="Ig-like_dom"/>
</dbReference>
<organism evidence="10 11">
    <name type="scientific">Ramazzottius varieornatus</name>
    <name type="common">Water bear</name>
    <name type="synonym">Tardigrade</name>
    <dbReference type="NCBI Taxonomy" id="947166"/>
    <lineage>
        <taxon>Eukaryota</taxon>
        <taxon>Metazoa</taxon>
        <taxon>Ecdysozoa</taxon>
        <taxon>Tardigrada</taxon>
        <taxon>Eutardigrada</taxon>
        <taxon>Parachela</taxon>
        <taxon>Hypsibioidea</taxon>
        <taxon>Ramazzottiidae</taxon>
        <taxon>Ramazzottius</taxon>
    </lineage>
</organism>
<dbReference type="InterPro" id="IPR036179">
    <property type="entry name" value="Ig-like_dom_sf"/>
</dbReference>
<dbReference type="STRING" id="947166.A0A1D1V7A0"/>
<comment type="caution">
    <text evidence="10">The sequence shown here is derived from an EMBL/GenBank/DDBJ whole genome shotgun (WGS) entry which is preliminary data.</text>
</comment>
<feature type="region of interest" description="Disordered" evidence="6">
    <location>
        <begin position="385"/>
        <end position="412"/>
    </location>
</feature>
<keyword evidence="11" id="KW-1185">Reference proteome</keyword>
<evidence type="ECO:0000256" key="7">
    <source>
        <dbReference type="SAM" id="Phobius"/>
    </source>
</evidence>
<feature type="chain" id="PRO_5008898135" description="Ig-like domain-containing protein" evidence="8">
    <location>
        <begin position="25"/>
        <end position="412"/>
    </location>
</feature>
<keyword evidence="7" id="KW-1133">Transmembrane helix</keyword>
<keyword evidence="3" id="KW-1015">Disulfide bond</keyword>
<dbReference type="Proteomes" id="UP000186922">
    <property type="component" value="Unassembled WGS sequence"/>
</dbReference>
<evidence type="ECO:0000256" key="2">
    <source>
        <dbReference type="ARBA" id="ARBA00023136"/>
    </source>
</evidence>
<evidence type="ECO:0000256" key="3">
    <source>
        <dbReference type="ARBA" id="ARBA00023157"/>
    </source>
</evidence>
<evidence type="ECO:0000313" key="10">
    <source>
        <dbReference type="EMBL" id="GAU97569.1"/>
    </source>
</evidence>
<dbReference type="CDD" id="cd00096">
    <property type="entry name" value="Ig"/>
    <property type="match status" value="1"/>
</dbReference>
<sequence length="412" mass="45594">MPRLNSCLLLAVSLLAFLVAVCQGTVKITVTKDPVSGETYLRPGGNIKLICTTDQQGKLLRWEVSDGNSTKSVTAIDSKDLKLSGGSNEGRSEIDLSNLSGDLGGTYICSDGISQDSYNVNVLDSKTLIPVHVLENGTSSTVVLHCRQRLQPKLPLIWLRNVGDKDYILNHIPAEDKNYSVSTDEASGYPLTIKNTRRYPSKNGAYTCRLNTTGVAGFEDGENIQTEVTYHTTPDVRFGTEAASASRSKSATKDEPLTLVCVVSGAGQNPIQWSRISENGTKILLQNGTDERHYITRNEEFENRNESRENLERTSVLGFNTVLDEDKGTYVCETRNEYGVASQVVELKVKDKLAALWPFLGIVAEVVILCAIIFIYERRRNKSMVDEEEEEPMKGGDIVVRETRETTTRSRK</sequence>
<feature type="transmembrane region" description="Helical" evidence="7">
    <location>
        <begin position="355"/>
        <end position="376"/>
    </location>
</feature>
<dbReference type="SMART" id="SM00409">
    <property type="entry name" value="IG"/>
    <property type="match status" value="3"/>
</dbReference>
<evidence type="ECO:0000313" key="11">
    <source>
        <dbReference type="Proteomes" id="UP000186922"/>
    </source>
</evidence>
<dbReference type="OrthoDB" id="5970915at2759"/>
<accession>A0A1D1V7A0</accession>
<gene>
    <name evidence="10" type="primary">RvY_08844-1</name>
    <name evidence="10" type="synonym">RvY_08844.1</name>
    <name evidence="10" type="ORF">RvY_08844</name>
</gene>
<dbReference type="InterPro" id="IPR003598">
    <property type="entry name" value="Ig_sub2"/>
</dbReference>
<reference evidence="10 11" key="1">
    <citation type="journal article" date="2016" name="Nat. Commun.">
        <title>Extremotolerant tardigrade genome and improved radiotolerance of human cultured cells by tardigrade-unique protein.</title>
        <authorList>
            <person name="Hashimoto T."/>
            <person name="Horikawa D.D."/>
            <person name="Saito Y."/>
            <person name="Kuwahara H."/>
            <person name="Kozuka-Hata H."/>
            <person name="Shin-I T."/>
            <person name="Minakuchi Y."/>
            <person name="Ohishi K."/>
            <person name="Motoyama A."/>
            <person name="Aizu T."/>
            <person name="Enomoto A."/>
            <person name="Kondo K."/>
            <person name="Tanaka S."/>
            <person name="Hara Y."/>
            <person name="Koshikawa S."/>
            <person name="Sagara H."/>
            <person name="Miura T."/>
            <person name="Yokobori S."/>
            <person name="Miyagawa K."/>
            <person name="Suzuki Y."/>
            <person name="Kubo T."/>
            <person name="Oyama M."/>
            <person name="Kohara Y."/>
            <person name="Fujiyama A."/>
            <person name="Arakawa K."/>
            <person name="Katayama T."/>
            <person name="Toyoda A."/>
            <person name="Kunieda T."/>
        </authorList>
    </citation>
    <scope>NUCLEOTIDE SEQUENCE [LARGE SCALE GENOMIC DNA]</scope>
    <source>
        <strain evidence="10 11">YOKOZUNA-1</strain>
    </source>
</reference>
<evidence type="ECO:0000256" key="6">
    <source>
        <dbReference type="SAM" id="MobiDB-lite"/>
    </source>
</evidence>
<keyword evidence="2 7" id="KW-0472">Membrane</keyword>
<comment type="subcellular location">
    <subcellularLocation>
        <location evidence="1">Membrane</location>
        <topology evidence="1">Single-pass type I membrane protein</topology>
    </subcellularLocation>
</comment>
<keyword evidence="4" id="KW-0325">Glycoprotein</keyword>
<dbReference type="SUPFAM" id="SSF48726">
    <property type="entry name" value="Immunoglobulin"/>
    <property type="match status" value="2"/>
</dbReference>
<dbReference type="GO" id="GO:0016020">
    <property type="term" value="C:membrane"/>
    <property type="evidence" value="ECO:0007669"/>
    <property type="project" value="UniProtKB-SubCell"/>
</dbReference>
<evidence type="ECO:0000256" key="1">
    <source>
        <dbReference type="ARBA" id="ARBA00004479"/>
    </source>
</evidence>
<keyword evidence="5" id="KW-0393">Immunoglobulin domain</keyword>
<proteinExistence type="predicted"/>
<protein>
    <recommendedName>
        <fullName evidence="9">Ig-like domain-containing protein</fullName>
    </recommendedName>
</protein>
<name>A0A1D1V7A0_RAMVA</name>
<dbReference type="InterPro" id="IPR051275">
    <property type="entry name" value="Cell_adhesion_signaling"/>
</dbReference>
<feature type="domain" description="Ig-like" evidence="9">
    <location>
        <begin position="137"/>
        <end position="229"/>
    </location>
</feature>
<keyword evidence="8" id="KW-0732">Signal</keyword>
<dbReference type="AlphaFoldDB" id="A0A1D1V7A0"/>
<dbReference type="Gene3D" id="2.60.40.10">
    <property type="entry name" value="Immunoglobulins"/>
    <property type="match status" value="2"/>
</dbReference>
<dbReference type="EMBL" id="BDGG01000004">
    <property type="protein sequence ID" value="GAU97569.1"/>
    <property type="molecule type" value="Genomic_DNA"/>
</dbReference>
<dbReference type="SMART" id="SM00408">
    <property type="entry name" value="IGc2"/>
    <property type="match status" value="1"/>
</dbReference>
<dbReference type="PROSITE" id="PS50835">
    <property type="entry name" value="IG_LIKE"/>
    <property type="match status" value="2"/>
</dbReference>
<feature type="signal peptide" evidence="8">
    <location>
        <begin position="1"/>
        <end position="24"/>
    </location>
</feature>
<dbReference type="PANTHER" id="PTHR11640">
    <property type="entry name" value="NEPHRIN"/>
    <property type="match status" value="1"/>
</dbReference>
<feature type="domain" description="Ig-like" evidence="9">
    <location>
        <begin position="234"/>
        <end position="350"/>
    </location>
</feature>
<evidence type="ECO:0000256" key="5">
    <source>
        <dbReference type="ARBA" id="ARBA00023319"/>
    </source>
</evidence>
<keyword evidence="7" id="KW-0812">Transmembrane</keyword>
<dbReference type="InterPro" id="IPR003599">
    <property type="entry name" value="Ig_sub"/>
</dbReference>
<dbReference type="InterPro" id="IPR013783">
    <property type="entry name" value="Ig-like_fold"/>
</dbReference>